<dbReference type="EMBL" id="QJSX01000003">
    <property type="protein sequence ID" value="PYE55251.1"/>
    <property type="molecule type" value="Genomic_DNA"/>
</dbReference>
<sequence length="107" mass="11736">MKPFGIVVEMRHGKLVTARVVARGVDGREVVLHLSPKFAPRVEGAEPSLPLALDLAGLATSVSLRLEPPDEGFVRLYVDGREQKVIKRYGDVLKEVARLADAYVDTL</sequence>
<dbReference type="RefSeq" id="WP_110885614.1">
    <property type="nucleotide sequence ID" value="NZ_QJSX01000003.1"/>
</dbReference>
<organism evidence="1 2">
    <name type="scientific">Deinococcus yavapaiensis KR-236</name>
    <dbReference type="NCBI Taxonomy" id="694435"/>
    <lineage>
        <taxon>Bacteria</taxon>
        <taxon>Thermotogati</taxon>
        <taxon>Deinococcota</taxon>
        <taxon>Deinococci</taxon>
        <taxon>Deinococcales</taxon>
        <taxon>Deinococcaceae</taxon>
        <taxon>Deinococcus</taxon>
    </lineage>
</organism>
<name>A0A318SDX0_9DEIO</name>
<protein>
    <submittedName>
        <fullName evidence="1">Uncharacterized protein</fullName>
    </submittedName>
</protein>
<reference evidence="1 2" key="1">
    <citation type="submission" date="2018-06" db="EMBL/GenBank/DDBJ databases">
        <title>Genomic Encyclopedia of Type Strains, Phase IV (KMG-IV): sequencing the most valuable type-strain genomes for metagenomic binning, comparative biology and taxonomic classification.</title>
        <authorList>
            <person name="Goeker M."/>
        </authorList>
    </citation>
    <scope>NUCLEOTIDE SEQUENCE [LARGE SCALE GENOMIC DNA]</scope>
    <source>
        <strain evidence="1 2">DSM 18048</strain>
    </source>
</reference>
<dbReference type="Proteomes" id="UP000248326">
    <property type="component" value="Unassembled WGS sequence"/>
</dbReference>
<dbReference type="OrthoDB" id="9902902at2"/>
<gene>
    <name evidence="1" type="ORF">DES52_10381</name>
</gene>
<accession>A0A318SDX0</accession>
<keyword evidence="2" id="KW-1185">Reference proteome</keyword>
<evidence type="ECO:0000313" key="1">
    <source>
        <dbReference type="EMBL" id="PYE55251.1"/>
    </source>
</evidence>
<dbReference type="AlphaFoldDB" id="A0A318SDX0"/>
<proteinExistence type="predicted"/>
<comment type="caution">
    <text evidence="1">The sequence shown here is derived from an EMBL/GenBank/DDBJ whole genome shotgun (WGS) entry which is preliminary data.</text>
</comment>
<evidence type="ECO:0000313" key="2">
    <source>
        <dbReference type="Proteomes" id="UP000248326"/>
    </source>
</evidence>